<dbReference type="SUPFAM" id="SSF52540">
    <property type="entry name" value="P-loop containing nucleoside triphosphate hydrolases"/>
    <property type="match status" value="1"/>
</dbReference>
<gene>
    <name evidence="6" type="primary">NLRP3</name>
    <name evidence="6" type="ORF">AWC38_SpisGene19070</name>
</gene>
<dbReference type="PANTHER" id="PTHR45690:SF19">
    <property type="entry name" value="NACHT, LRR AND PYD DOMAINS-CONTAINING PROTEIN 3"/>
    <property type="match status" value="1"/>
</dbReference>
<proteinExistence type="predicted"/>
<keyword evidence="7" id="KW-1185">Reference proteome</keyword>
<keyword evidence="2" id="KW-0963">Cytoplasm</keyword>
<dbReference type="Pfam" id="PF05729">
    <property type="entry name" value="NACHT"/>
    <property type="match status" value="1"/>
</dbReference>
<dbReference type="EMBL" id="LSMT01000529">
    <property type="protein sequence ID" value="PFX16646.1"/>
    <property type="molecule type" value="Genomic_DNA"/>
</dbReference>
<keyword evidence="4" id="KW-0472">Membrane</keyword>
<keyword evidence="4" id="KW-0812">Transmembrane</keyword>
<feature type="transmembrane region" description="Helical" evidence="4">
    <location>
        <begin position="12"/>
        <end position="36"/>
    </location>
</feature>
<dbReference type="InterPro" id="IPR050637">
    <property type="entry name" value="NLRP_innate_immun_reg"/>
</dbReference>
<organism evidence="6 7">
    <name type="scientific">Stylophora pistillata</name>
    <name type="common">Smooth cauliflower coral</name>
    <dbReference type="NCBI Taxonomy" id="50429"/>
    <lineage>
        <taxon>Eukaryota</taxon>
        <taxon>Metazoa</taxon>
        <taxon>Cnidaria</taxon>
        <taxon>Anthozoa</taxon>
        <taxon>Hexacorallia</taxon>
        <taxon>Scleractinia</taxon>
        <taxon>Astrocoeniina</taxon>
        <taxon>Pocilloporidae</taxon>
        <taxon>Stylophora</taxon>
    </lineage>
</organism>
<dbReference type="OrthoDB" id="120976at2759"/>
<comment type="caution">
    <text evidence="6">The sequence shown here is derived from an EMBL/GenBank/DDBJ whole genome shotgun (WGS) entry which is preliminary data.</text>
</comment>
<name>A0A2B4RHK0_STYPI</name>
<dbReference type="PANTHER" id="PTHR45690">
    <property type="entry name" value="NACHT, LRR AND PYD DOMAINS-CONTAINING PROTEIN 12"/>
    <property type="match status" value="1"/>
</dbReference>
<evidence type="ECO:0000313" key="7">
    <source>
        <dbReference type="Proteomes" id="UP000225706"/>
    </source>
</evidence>
<protein>
    <submittedName>
        <fullName evidence="6">NACHT, LRR and PYD domains-containing protein 3</fullName>
    </submittedName>
</protein>
<keyword evidence="4" id="KW-1133">Transmembrane helix</keyword>
<evidence type="ECO:0000313" key="6">
    <source>
        <dbReference type="EMBL" id="PFX16646.1"/>
    </source>
</evidence>
<evidence type="ECO:0000256" key="3">
    <source>
        <dbReference type="ARBA" id="ARBA00022737"/>
    </source>
</evidence>
<feature type="domain" description="NACHT" evidence="5">
    <location>
        <begin position="162"/>
        <end position="298"/>
    </location>
</feature>
<evidence type="ECO:0000256" key="1">
    <source>
        <dbReference type="ARBA" id="ARBA00004496"/>
    </source>
</evidence>
<evidence type="ECO:0000256" key="4">
    <source>
        <dbReference type="SAM" id="Phobius"/>
    </source>
</evidence>
<dbReference type="Proteomes" id="UP000225706">
    <property type="component" value="Unassembled WGS sequence"/>
</dbReference>
<comment type="subcellular location">
    <subcellularLocation>
        <location evidence="1">Cytoplasm</location>
    </subcellularLocation>
</comment>
<dbReference type="GO" id="GO:0005737">
    <property type="term" value="C:cytoplasm"/>
    <property type="evidence" value="ECO:0007669"/>
    <property type="project" value="UniProtKB-SubCell"/>
</dbReference>
<dbReference type="Gene3D" id="3.40.50.300">
    <property type="entry name" value="P-loop containing nucleotide triphosphate hydrolases"/>
    <property type="match status" value="1"/>
</dbReference>
<reference evidence="7" key="1">
    <citation type="journal article" date="2017" name="bioRxiv">
        <title>Comparative analysis of the genomes of Stylophora pistillata and Acropora digitifera provides evidence for extensive differences between species of corals.</title>
        <authorList>
            <person name="Voolstra C.R."/>
            <person name="Li Y."/>
            <person name="Liew Y.J."/>
            <person name="Baumgarten S."/>
            <person name="Zoccola D."/>
            <person name="Flot J.-F."/>
            <person name="Tambutte S."/>
            <person name="Allemand D."/>
            <person name="Aranda M."/>
        </authorList>
    </citation>
    <scope>NUCLEOTIDE SEQUENCE [LARGE SCALE GENOMIC DNA]</scope>
</reference>
<sequence>MDKFLEHLAPKAFTNLHFVAVLLWIVIGGTFLAVFVDMDINEPRASLNRSFMQDSKFLKTYLNSYLIKSYKKFIKRMRDTITEETQELLELQSPFSDNPGEKITAVKHLTMDQIYTNLVLIQDRDEYKFPKNREEQLKVYPWSRDETSCPKKLKDLLNKDSNKVLIIGRPGIGKTFYCTKLIRDWASGAEKHFDAAFFVKFRRFDSADELSLRELLMKSEYFPTHHLDDEVCCQLLENPKDVLILFDGFDEFRHDQHMESTYPRGIDEKKPLQILYQALVKGILLKGASVLTTTRPTALSSIKYLSQSFDKTLEVLGFSWEQIKKYVENFAGKDKQTRQTLWRHISSNLNLLSLCYVPVNSFIICSSLYPILQSNSSAGVSLPSRLTTIYKIAVKVFYFKRTREVPKKYLTSELFESDDLPDEVPEEFEKLGKVAFDGIKEGKLILGENEVRGIEDSALFHRLPDQRLNHGSLNREKQFCFIHLTMQEFFAAWHLTNKMNETELPTFVFENIQDGKWQLVFQFLAGLMDDKENQQFEIFTHLFPVKTEESESERYNEDWPENQEKTKVTCWPTENGRELAVTLLKCINETSKMNTAVQRKLEQSNFNCVDFNHCHLTAVDCSSLVNVMENVRGISHFDLSGNNTGPLAAQFGTNMQA</sequence>
<dbReference type="InterPro" id="IPR027417">
    <property type="entry name" value="P-loop_NTPase"/>
</dbReference>
<accession>A0A2B4RHK0</accession>
<keyword evidence="3" id="KW-0677">Repeat</keyword>
<evidence type="ECO:0000259" key="5">
    <source>
        <dbReference type="PROSITE" id="PS50837"/>
    </source>
</evidence>
<dbReference type="PROSITE" id="PS50837">
    <property type="entry name" value="NACHT"/>
    <property type="match status" value="1"/>
</dbReference>
<dbReference type="AlphaFoldDB" id="A0A2B4RHK0"/>
<evidence type="ECO:0000256" key="2">
    <source>
        <dbReference type="ARBA" id="ARBA00022490"/>
    </source>
</evidence>
<dbReference type="InterPro" id="IPR007111">
    <property type="entry name" value="NACHT_NTPase"/>
</dbReference>